<sequence length="136" mass="15979">MSDSRLFLNFEKENFIPILCYAGNRVEQYLNKLEQQSLLNSYAKQLRESELLQQQQRIVQQKRQYYGNFPLVGSVYNRVRPYTAQLPQLQQQQFKPFSAFDLSNSGYTTTTIGNASDGQKESKKRVVDLNDLFYKF</sequence>
<evidence type="ECO:0000313" key="1">
    <source>
        <dbReference type="Proteomes" id="UP000050741"/>
    </source>
</evidence>
<accession>A0A183CCK0</accession>
<evidence type="ECO:0000313" key="2">
    <source>
        <dbReference type="WBParaSite" id="GPLIN_001060100"/>
    </source>
</evidence>
<organism evidence="1 2">
    <name type="scientific">Globodera pallida</name>
    <name type="common">Potato cyst nematode worm</name>
    <name type="synonym">Heterodera pallida</name>
    <dbReference type="NCBI Taxonomy" id="36090"/>
    <lineage>
        <taxon>Eukaryota</taxon>
        <taxon>Metazoa</taxon>
        <taxon>Ecdysozoa</taxon>
        <taxon>Nematoda</taxon>
        <taxon>Chromadorea</taxon>
        <taxon>Rhabditida</taxon>
        <taxon>Tylenchina</taxon>
        <taxon>Tylenchomorpha</taxon>
        <taxon>Tylenchoidea</taxon>
        <taxon>Heteroderidae</taxon>
        <taxon>Heteroderinae</taxon>
        <taxon>Globodera</taxon>
    </lineage>
</organism>
<proteinExistence type="predicted"/>
<keyword evidence="1" id="KW-1185">Reference proteome</keyword>
<dbReference type="WBParaSite" id="GPLIN_001060100">
    <property type="protein sequence ID" value="GPLIN_001060100"/>
    <property type="gene ID" value="GPLIN_001060100"/>
</dbReference>
<protein>
    <submittedName>
        <fullName evidence="2">Uncharacterized protein</fullName>
    </submittedName>
</protein>
<dbReference type="AlphaFoldDB" id="A0A183CCK0"/>
<reference evidence="1" key="1">
    <citation type="submission" date="2013-12" db="EMBL/GenBank/DDBJ databases">
        <authorList>
            <person name="Aslett M."/>
        </authorList>
    </citation>
    <scope>NUCLEOTIDE SEQUENCE [LARGE SCALE GENOMIC DNA]</scope>
    <source>
        <strain evidence="1">Lindley</strain>
    </source>
</reference>
<name>A0A183CCK0_GLOPA</name>
<reference evidence="2" key="3">
    <citation type="submission" date="2016-06" db="UniProtKB">
        <authorList>
            <consortium name="WormBaseParasite"/>
        </authorList>
    </citation>
    <scope>IDENTIFICATION</scope>
</reference>
<dbReference type="Proteomes" id="UP000050741">
    <property type="component" value="Unassembled WGS sequence"/>
</dbReference>
<reference evidence="1" key="2">
    <citation type="submission" date="2014-05" db="EMBL/GenBank/DDBJ databases">
        <title>The genome and life-stage specific transcriptomes of Globodera pallida elucidate key aspects of plant parasitism by a cyst nematode.</title>
        <authorList>
            <person name="Cotton J.A."/>
            <person name="Lilley C.J."/>
            <person name="Jones L.M."/>
            <person name="Kikuchi T."/>
            <person name="Reid A.J."/>
            <person name="Thorpe P."/>
            <person name="Tsai I.J."/>
            <person name="Beasley H."/>
            <person name="Blok V."/>
            <person name="Cock P.J.A."/>
            <person name="Van den Akker S.E."/>
            <person name="Holroyd N."/>
            <person name="Hunt M."/>
            <person name="Mantelin S."/>
            <person name="Naghra H."/>
            <person name="Pain A."/>
            <person name="Palomares-Rius J.E."/>
            <person name="Zarowiecki M."/>
            <person name="Berriman M."/>
            <person name="Jones J.T."/>
            <person name="Urwin P.E."/>
        </authorList>
    </citation>
    <scope>NUCLEOTIDE SEQUENCE [LARGE SCALE GENOMIC DNA]</scope>
    <source>
        <strain evidence="1">Lindley</strain>
    </source>
</reference>